<keyword evidence="3" id="KW-1185">Reference proteome</keyword>
<evidence type="ECO:0000313" key="2">
    <source>
        <dbReference type="EMBL" id="RPA97343.1"/>
    </source>
</evidence>
<organism evidence="2 3">
    <name type="scientific">Choiromyces venosus 120613-1</name>
    <dbReference type="NCBI Taxonomy" id="1336337"/>
    <lineage>
        <taxon>Eukaryota</taxon>
        <taxon>Fungi</taxon>
        <taxon>Dikarya</taxon>
        <taxon>Ascomycota</taxon>
        <taxon>Pezizomycotina</taxon>
        <taxon>Pezizomycetes</taxon>
        <taxon>Pezizales</taxon>
        <taxon>Tuberaceae</taxon>
        <taxon>Choiromyces</taxon>
    </lineage>
</organism>
<dbReference type="AlphaFoldDB" id="A0A3N4JGJ8"/>
<gene>
    <name evidence="2" type="ORF">L873DRAFT_1128368</name>
</gene>
<protein>
    <submittedName>
        <fullName evidence="2">Uncharacterized protein</fullName>
    </submittedName>
</protein>
<sequence length="101" mass="11408">MGGLSLRCLPFQETKWVMEVGVKKIFIFRAIFSFLFLFRPPVQSSSGSPIRKKLTEIVTIGYSNCSKGKKTKKTLPYSNGSESGQMEKKGNKKKRKQSDLV</sequence>
<accession>A0A3N4JGJ8</accession>
<dbReference type="EMBL" id="ML120405">
    <property type="protein sequence ID" value="RPA97343.1"/>
    <property type="molecule type" value="Genomic_DNA"/>
</dbReference>
<reference evidence="2 3" key="1">
    <citation type="journal article" date="2018" name="Nat. Ecol. Evol.">
        <title>Pezizomycetes genomes reveal the molecular basis of ectomycorrhizal truffle lifestyle.</title>
        <authorList>
            <person name="Murat C."/>
            <person name="Payen T."/>
            <person name="Noel B."/>
            <person name="Kuo A."/>
            <person name="Morin E."/>
            <person name="Chen J."/>
            <person name="Kohler A."/>
            <person name="Krizsan K."/>
            <person name="Balestrini R."/>
            <person name="Da Silva C."/>
            <person name="Montanini B."/>
            <person name="Hainaut M."/>
            <person name="Levati E."/>
            <person name="Barry K.W."/>
            <person name="Belfiori B."/>
            <person name="Cichocki N."/>
            <person name="Clum A."/>
            <person name="Dockter R.B."/>
            <person name="Fauchery L."/>
            <person name="Guy J."/>
            <person name="Iotti M."/>
            <person name="Le Tacon F."/>
            <person name="Lindquist E.A."/>
            <person name="Lipzen A."/>
            <person name="Malagnac F."/>
            <person name="Mello A."/>
            <person name="Molinier V."/>
            <person name="Miyauchi S."/>
            <person name="Poulain J."/>
            <person name="Riccioni C."/>
            <person name="Rubini A."/>
            <person name="Sitrit Y."/>
            <person name="Splivallo R."/>
            <person name="Traeger S."/>
            <person name="Wang M."/>
            <person name="Zifcakova L."/>
            <person name="Wipf D."/>
            <person name="Zambonelli A."/>
            <person name="Paolocci F."/>
            <person name="Nowrousian M."/>
            <person name="Ottonello S."/>
            <person name="Baldrian P."/>
            <person name="Spatafora J.W."/>
            <person name="Henrissat B."/>
            <person name="Nagy L.G."/>
            <person name="Aury J.M."/>
            <person name="Wincker P."/>
            <person name="Grigoriev I.V."/>
            <person name="Bonfante P."/>
            <person name="Martin F.M."/>
        </authorList>
    </citation>
    <scope>NUCLEOTIDE SEQUENCE [LARGE SCALE GENOMIC DNA]</scope>
    <source>
        <strain evidence="2 3">120613-1</strain>
    </source>
</reference>
<evidence type="ECO:0000313" key="3">
    <source>
        <dbReference type="Proteomes" id="UP000276215"/>
    </source>
</evidence>
<evidence type="ECO:0000256" key="1">
    <source>
        <dbReference type="SAM" id="MobiDB-lite"/>
    </source>
</evidence>
<name>A0A3N4JGJ8_9PEZI</name>
<feature type="region of interest" description="Disordered" evidence="1">
    <location>
        <begin position="66"/>
        <end position="101"/>
    </location>
</feature>
<feature type="compositionally biased region" description="Basic residues" evidence="1">
    <location>
        <begin position="90"/>
        <end position="101"/>
    </location>
</feature>
<dbReference type="Proteomes" id="UP000276215">
    <property type="component" value="Unassembled WGS sequence"/>
</dbReference>
<proteinExistence type="predicted"/>